<reference evidence="3" key="1">
    <citation type="submission" date="2021-03" db="EMBL/GenBank/DDBJ databases">
        <authorList>
            <person name="Sun Q."/>
        </authorList>
    </citation>
    <scope>NUCLEOTIDE SEQUENCE</scope>
    <source>
        <strain evidence="3">CCM 8862</strain>
    </source>
</reference>
<dbReference type="RefSeq" id="WP_207279793.1">
    <property type="nucleotide sequence ID" value="NZ_JAFLEQ010000018.1"/>
</dbReference>
<organism evidence="3 4">
    <name type="scientific">Corynebacterium mendelii</name>
    <dbReference type="NCBI Taxonomy" id="2765362"/>
    <lineage>
        <taxon>Bacteria</taxon>
        <taxon>Bacillati</taxon>
        <taxon>Actinomycetota</taxon>
        <taxon>Actinomycetes</taxon>
        <taxon>Mycobacteriales</taxon>
        <taxon>Corynebacteriaceae</taxon>
        <taxon>Corynebacterium</taxon>
    </lineage>
</organism>
<dbReference type="Proteomes" id="UP000664332">
    <property type="component" value="Unassembled WGS sequence"/>
</dbReference>
<feature type="transmembrane region" description="Helical" evidence="2">
    <location>
        <begin position="104"/>
        <end position="125"/>
    </location>
</feature>
<evidence type="ECO:0000256" key="2">
    <source>
        <dbReference type="SAM" id="Phobius"/>
    </source>
</evidence>
<keyword evidence="2" id="KW-1133">Transmembrane helix</keyword>
<protein>
    <submittedName>
        <fullName evidence="3">Uncharacterized protein</fullName>
    </submittedName>
</protein>
<evidence type="ECO:0000313" key="4">
    <source>
        <dbReference type="Proteomes" id="UP000664332"/>
    </source>
</evidence>
<dbReference type="EMBL" id="JAFLEQ010000018">
    <property type="protein sequence ID" value="MBN9645310.1"/>
    <property type="molecule type" value="Genomic_DNA"/>
</dbReference>
<name>A0A939E1L4_9CORY</name>
<accession>A0A939E1L4</accession>
<sequence length="136" mass="15150">MASQSDVIKDGKPASERESFSEKKPDPKKCSDLGYTLDLDKVELGDRDPHCETDLLQDDAKEFSSKPTNSSVWGKRYDATQDAYGRDLLGQDKNFGDQPVWSQIWYVVTILGVIGTVIGIGYLPVMNQLKAMGYII</sequence>
<proteinExistence type="predicted"/>
<gene>
    <name evidence="3" type="ORF">JZY06_11905</name>
</gene>
<comment type="caution">
    <text evidence="3">The sequence shown here is derived from an EMBL/GenBank/DDBJ whole genome shotgun (WGS) entry which is preliminary data.</text>
</comment>
<dbReference type="AlphaFoldDB" id="A0A939E1L4"/>
<evidence type="ECO:0000313" key="3">
    <source>
        <dbReference type="EMBL" id="MBN9645310.1"/>
    </source>
</evidence>
<feature type="compositionally biased region" description="Basic and acidic residues" evidence="1">
    <location>
        <begin position="7"/>
        <end position="31"/>
    </location>
</feature>
<keyword evidence="2" id="KW-0472">Membrane</keyword>
<evidence type="ECO:0000256" key="1">
    <source>
        <dbReference type="SAM" id="MobiDB-lite"/>
    </source>
</evidence>
<keyword evidence="2" id="KW-0812">Transmembrane</keyword>
<keyword evidence="4" id="KW-1185">Reference proteome</keyword>
<feature type="region of interest" description="Disordered" evidence="1">
    <location>
        <begin position="1"/>
        <end position="33"/>
    </location>
</feature>